<dbReference type="AlphaFoldDB" id="A0A804JGE2"/>
<organism evidence="1 2">
    <name type="scientific">Musa acuminata subsp. malaccensis</name>
    <name type="common">Wild banana</name>
    <name type="synonym">Musa malaccensis</name>
    <dbReference type="NCBI Taxonomy" id="214687"/>
    <lineage>
        <taxon>Eukaryota</taxon>
        <taxon>Viridiplantae</taxon>
        <taxon>Streptophyta</taxon>
        <taxon>Embryophyta</taxon>
        <taxon>Tracheophyta</taxon>
        <taxon>Spermatophyta</taxon>
        <taxon>Magnoliopsida</taxon>
        <taxon>Liliopsida</taxon>
        <taxon>Zingiberales</taxon>
        <taxon>Musaceae</taxon>
        <taxon>Musa</taxon>
    </lineage>
</organism>
<proteinExistence type="predicted"/>
<dbReference type="Proteomes" id="UP000012960">
    <property type="component" value="Unplaced"/>
</dbReference>
<dbReference type="InParanoid" id="A0A804JGE2"/>
<reference evidence="1" key="1">
    <citation type="submission" date="2021-05" db="UniProtKB">
        <authorList>
            <consortium name="EnsemblPlants"/>
        </authorList>
    </citation>
    <scope>IDENTIFICATION</scope>
    <source>
        <strain evidence="1">subsp. malaccensis</strain>
    </source>
</reference>
<dbReference type="Gramene" id="Ma06_t14980.1">
    <property type="protein sequence ID" value="Ma06_p14980.1"/>
    <property type="gene ID" value="Ma06_g14980"/>
</dbReference>
<dbReference type="Gene3D" id="3.40.50.720">
    <property type="entry name" value="NAD(P)-binding Rossmann-like Domain"/>
    <property type="match status" value="1"/>
</dbReference>
<evidence type="ECO:0000313" key="2">
    <source>
        <dbReference type="Proteomes" id="UP000012960"/>
    </source>
</evidence>
<keyword evidence="2" id="KW-1185">Reference proteome</keyword>
<protein>
    <submittedName>
        <fullName evidence="1">Uncharacterized protein</fullName>
    </submittedName>
</protein>
<sequence>MSHVVHDHAICTPAYHDTRPLDAISAISSTLPNLRVTCTSSNNKRLTHFSTCKVYGTIIRSVLPKDHP</sequence>
<name>A0A804JGE2_MUSAM</name>
<dbReference type="EnsemblPlants" id="Ma06_t14980.1">
    <property type="protein sequence ID" value="Ma06_p14980.1"/>
    <property type="gene ID" value="Ma06_g14980"/>
</dbReference>
<evidence type="ECO:0000313" key="1">
    <source>
        <dbReference type="EnsemblPlants" id="Ma06_p14980.1"/>
    </source>
</evidence>
<accession>A0A804JGE2</accession>